<dbReference type="Gramene" id="RZC51642">
    <property type="protein sequence ID" value="RZC51642"/>
    <property type="gene ID" value="C5167_020071"/>
</dbReference>
<evidence type="ECO:0000256" key="3">
    <source>
        <dbReference type="ARBA" id="ARBA00022806"/>
    </source>
</evidence>
<organism evidence="7 8">
    <name type="scientific">Papaver somniferum</name>
    <name type="common">Opium poppy</name>
    <dbReference type="NCBI Taxonomy" id="3469"/>
    <lineage>
        <taxon>Eukaryota</taxon>
        <taxon>Viridiplantae</taxon>
        <taxon>Streptophyta</taxon>
        <taxon>Embryophyta</taxon>
        <taxon>Tracheophyta</taxon>
        <taxon>Spermatophyta</taxon>
        <taxon>Magnoliopsida</taxon>
        <taxon>Ranunculales</taxon>
        <taxon>Papaveraceae</taxon>
        <taxon>Papaveroideae</taxon>
        <taxon>Papaver</taxon>
    </lineage>
</organism>
<dbReference type="SUPFAM" id="SSF52540">
    <property type="entry name" value="P-loop containing nucleoside triphosphate hydrolases"/>
    <property type="match status" value="1"/>
</dbReference>
<dbReference type="PANTHER" id="PTHR21529:SF4">
    <property type="entry name" value="TPR AND ANKYRIN REPEAT-CONTAINING PROTEIN 1"/>
    <property type="match status" value="1"/>
</dbReference>
<dbReference type="InterPro" id="IPR039904">
    <property type="entry name" value="TRANK1"/>
</dbReference>
<accession>A0A4Y7IVB0</accession>
<dbReference type="Gene3D" id="3.40.50.300">
    <property type="entry name" value="P-loop containing nucleotide triphosphate hydrolases"/>
    <property type="match status" value="2"/>
</dbReference>
<dbReference type="PANTHER" id="PTHR21529">
    <property type="entry name" value="MAMMARY TURMOR VIRUS RECEPTOR HOMOLOG 1, 2 MTVR1, 2"/>
    <property type="match status" value="1"/>
</dbReference>
<dbReference type="EMBL" id="CM010716">
    <property type="protein sequence ID" value="RZC51642.1"/>
    <property type="molecule type" value="Genomic_DNA"/>
</dbReference>
<gene>
    <name evidence="7" type="ORF">C5167_020071</name>
</gene>
<feature type="non-terminal residue" evidence="7">
    <location>
        <position position="907"/>
    </location>
</feature>
<dbReference type="Pfam" id="PF13087">
    <property type="entry name" value="AAA_12"/>
    <property type="match status" value="1"/>
</dbReference>
<feature type="domain" description="DNA2/NAM7 helicase helicase" evidence="5">
    <location>
        <begin position="86"/>
        <end position="161"/>
    </location>
</feature>
<keyword evidence="8" id="KW-1185">Reference proteome</keyword>
<evidence type="ECO:0008006" key="9">
    <source>
        <dbReference type="Google" id="ProtNLM"/>
    </source>
</evidence>
<feature type="domain" description="DNA2/NAM7 helicase-like C-terminal" evidence="6">
    <location>
        <begin position="166"/>
        <end position="333"/>
    </location>
</feature>
<sequence>MQHNLEKMVHLLALLESFGKFLSRNDVISTELECHFAHSEIICSKDSSGCEDLGCSTSATFCMMRSEVINLLRHLSHDLNLPYVLRRDVVRNFCFQTASFFFCTASGSYSLHEVDIEPLNLLVIDEATQVKECELAIPLQLEGIQRAIVFGDEWQLPAMLHRKNASQISSFPNAKFFQNMILDAPSVICKGYERHYLPGTMFGPYSFRSICDGREEVDSVGESRKNMVEVAVIVKIVQDLFKAWEGSREKLTIGIISPYAAQVATVQEKIGRKYEKLKNFSLRVMLVEGEEDIVIISTVRSDSGGSIGSLSNPKHCNVALTRARHCLWIMGNDKTLSNSGSCWEMIVQDAKDRNCFFYAHEDKEIAKVLLEAKKELGQLDDLLNGDSVLFKSARWKVNYLYIPSALLHCVQCLFSDKFRRSFGKLKSQTQKSTSDSKIDIAKYSSYTQVLKIWDIILPVEEIPKLLTLTRLDGIFRMYTSEFIEYCKLKRTERDIEFPVTWEVSDDIVCFKDSSCSELTSTSSSGMFDDRSHVETSTLKDSLFLMKFYSLSSGMFYTLGKEFSITQFSRNEVNYERFSSSYWSHFNARFTKKLNSLTGKIVLLSEGQVSTISEDQREMVYDIFLDYEKKKLMNGFAFSGDTAQTIARGIDFRFQDIRSLFYNVFLSACGSNGKGKLKEKDQISDVLHLNQNLHTHSGVLKLSQSVIGLLYHFFPLSVDILSPETSFIHGEAPVLLEYAGDENAIVTIFGNKVKEDRSMTGFGAEQLYVAVTCTRQRLWICENEGEFSKPIFDYWKKLCLVQVRQVDESLARAMQVASSEADWSSRGIKLFNEGNFEMAAMCFERAQDLYRAKWAKAAGLRASADRMGGSDSELARSSLLEAAVIYDSIGKAELAARCYIDLKEFKRA</sequence>
<keyword evidence="4" id="KW-0067">ATP-binding</keyword>
<evidence type="ECO:0000256" key="1">
    <source>
        <dbReference type="ARBA" id="ARBA00022741"/>
    </source>
</evidence>
<dbReference type="GO" id="GO:0005694">
    <property type="term" value="C:chromosome"/>
    <property type="evidence" value="ECO:0007669"/>
    <property type="project" value="UniProtKB-ARBA"/>
</dbReference>
<reference evidence="7 8" key="1">
    <citation type="journal article" date="2018" name="Science">
        <title>The opium poppy genome and morphinan production.</title>
        <authorList>
            <person name="Guo L."/>
            <person name="Winzer T."/>
            <person name="Yang X."/>
            <person name="Li Y."/>
            <person name="Ning Z."/>
            <person name="He Z."/>
            <person name="Teodor R."/>
            <person name="Lu Y."/>
            <person name="Bowser T.A."/>
            <person name="Graham I.A."/>
            <person name="Ye K."/>
        </authorList>
    </citation>
    <scope>NUCLEOTIDE SEQUENCE [LARGE SCALE GENOMIC DNA]</scope>
    <source>
        <strain evidence="8">cv. HN1</strain>
        <tissue evidence="7">Leaves</tissue>
    </source>
</reference>
<proteinExistence type="predicted"/>
<evidence type="ECO:0000313" key="7">
    <source>
        <dbReference type="EMBL" id="RZC51642.1"/>
    </source>
</evidence>
<evidence type="ECO:0000313" key="8">
    <source>
        <dbReference type="Proteomes" id="UP000316621"/>
    </source>
</evidence>
<dbReference type="GO" id="GO:0004386">
    <property type="term" value="F:helicase activity"/>
    <property type="evidence" value="ECO:0007669"/>
    <property type="project" value="UniProtKB-KW"/>
</dbReference>
<dbReference type="InterPro" id="IPR027417">
    <property type="entry name" value="P-loop_NTPase"/>
</dbReference>
<dbReference type="Pfam" id="PF13086">
    <property type="entry name" value="AAA_11"/>
    <property type="match status" value="1"/>
</dbReference>
<dbReference type="GO" id="GO:0016787">
    <property type="term" value="F:hydrolase activity"/>
    <property type="evidence" value="ECO:0007669"/>
    <property type="project" value="UniProtKB-KW"/>
</dbReference>
<keyword evidence="3" id="KW-0347">Helicase</keyword>
<dbReference type="Proteomes" id="UP000316621">
    <property type="component" value="Chromosome 2"/>
</dbReference>
<dbReference type="CDD" id="cd18808">
    <property type="entry name" value="SF1_C_Upf1"/>
    <property type="match status" value="1"/>
</dbReference>
<protein>
    <recommendedName>
        <fullName evidence="9">DNA2/NAM7 helicase-like C-terminal domain-containing protein</fullName>
    </recommendedName>
</protein>
<keyword evidence="1" id="KW-0547">Nucleotide-binding</keyword>
<dbReference type="STRING" id="3469.A0A4Y7IVB0"/>
<dbReference type="GO" id="GO:0005524">
    <property type="term" value="F:ATP binding"/>
    <property type="evidence" value="ECO:0007669"/>
    <property type="project" value="UniProtKB-KW"/>
</dbReference>
<dbReference type="FunFam" id="3.40.50.300:FF:000326">
    <property type="entry name" value="P-loop containing nucleoside triphosphate hydrolase"/>
    <property type="match status" value="1"/>
</dbReference>
<dbReference type="InterPro" id="IPR041677">
    <property type="entry name" value="DNA2/NAM7_AAA_11"/>
</dbReference>
<dbReference type="AlphaFoldDB" id="A0A4Y7IVB0"/>
<dbReference type="InterPro" id="IPR047187">
    <property type="entry name" value="SF1_C_Upf1"/>
</dbReference>
<evidence type="ECO:0000256" key="2">
    <source>
        <dbReference type="ARBA" id="ARBA00022801"/>
    </source>
</evidence>
<keyword evidence="2" id="KW-0378">Hydrolase</keyword>
<evidence type="ECO:0000256" key="4">
    <source>
        <dbReference type="ARBA" id="ARBA00022840"/>
    </source>
</evidence>
<dbReference type="InterPro" id="IPR041679">
    <property type="entry name" value="DNA2/NAM7-like_C"/>
</dbReference>
<evidence type="ECO:0000259" key="5">
    <source>
        <dbReference type="Pfam" id="PF13086"/>
    </source>
</evidence>
<evidence type="ECO:0000259" key="6">
    <source>
        <dbReference type="Pfam" id="PF13087"/>
    </source>
</evidence>
<name>A0A4Y7IVB0_PAPSO</name>